<evidence type="ECO:0000256" key="6">
    <source>
        <dbReference type="ARBA" id="ARBA00023002"/>
    </source>
</evidence>
<evidence type="ECO:0000256" key="5">
    <source>
        <dbReference type="ARBA" id="ARBA00022723"/>
    </source>
</evidence>
<dbReference type="Proteomes" id="UP001163828">
    <property type="component" value="Unassembled WGS sequence"/>
</dbReference>
<evidence type="ECO:0000256" key="4">
    <source>
        <dbReference type="ARBA" id="ARBA00022617"/>
    </source>
</evidence>
<evidence type="ECO:0000256" key="3">
    <source>
        <dbReference type="ARBA" id="ARBA00010617"/>
    </source>
</evidence>
<keyword evidence="8 9" id="KW-0503">Monooxygenase</keyword>
<dbReference type="PANTHER" id="PTHR46300">
    <property type="entry name" value="P450, PUTATIVE (EUROFUNG)-RELATED-RELATED"/>
    <property type="match status" value="1"/>
</dbReference>
<gene>
    <name evidence="10" type="ORF">F5050DRAFT_1754578</name>
</gene>
<keyword evidence="11" id="KW-1185">Reference proteome</keyword>
<accession>A0ABQ8QF32</accession>
<dbReference type="PRINTS" id="PR00463">
    <property type="entry name" value="EP450I"/>
</dbReference>
<name>A0ABQ8QF32_9AGAR</name>
<evidence type="ECO:0000256" key="2">
    <source>
        <dbReference type="ARBA" id="ARBA00005179"/>
    </source>
</evidence>
<keyword evidence="4 9" id="KW-0349">Heme</keyword>
<proteinExistence type="inferred from homology"/>
<evidence type="ECO:0000256" key="8">
    <source>
        <dbReference type="ARBA" id="ARBA00023033"/>
    </source>
</evidence>
<reference evidence="10" key="1">
    <citation type="submission" date="2022-08" db="EMBL/GenBank/DDBJ databases">
        <authorList>
            <consortium name="DOE Joint Genome Institute"/>
            <person name="Min B."/>
            <person name="Riley R."/>
            <person name="Sierra-Patev S."/>
            <person name="Naranjo-Ortiz M."/>
            <person name="Looney B."/>
            <person name="Konkel Z."/>
            <person name="Slot J.C."/>
            <person name="Sakamoto Y."/>
            <person name="Steenwyk J.L."/>
            <person name="Rokas A."/>
            <person name="Carro J."/>
            <person name="Camarero S."/>
            <person name="Ferreira P."/>
            <person name="Molpeceres G."/>
            <person name="Ruiz-Duenas F.J."/>
            <person name="Serrano A."/>
            <person name="Henrissat B."/>
            <person name="Drula E."/>
            <person name="Hughes K.W."/>
            <person name="Mata J.L."/>
            <person name="Ishikawa N.K."/>
            <person name="Vargas-Isla R."/>
            <person name="Ushijima S."/>
            <person name="Smith C.A."/>
            <person name="Ahrendt S."/>
            <person name="Andreopoulos W."/>
            <person name="He G."/>
            <person name="Labutti K."/>
            <person name="Lipzen A."/>
            <person name="Ng V."/>
            <person name="Sandor L."/>
            <person name="Barry K."/>
            <person name="Martinez A.T."/>
            <person name="Xiao Y."/>
            <person name="Gibbons J.G."/>
            <person name="Terashima K."/>
            <person name="Hibbett D.S."/>
            <person name="Grigoriev I.V."/>
        </authorList>
    </citation>
    <scope>NUCLEOTIDE SEQUENCE</scope>
    <source>
        <strain evidence="10">TFB10827</strain>
    </source>
</reference>
<dbReference type="InterPro" id="IPR017972">
    <property type="entry name" value="Cyt_P450_CS"/>
</dbReference>
<dbReference type="EMBL" id="MU790592">
    <property type="protein sequence ID" value="KAJ3997097.1"/>
    <property type="molecule type" value="Genomic_DNA"/>
</dbReference>
<dbReference type="InterPro" id="IPR002401">
    <property type="entry name" value="Cyt_P450_E_grp-I"/>
</dbReference>
<evidence type="ECO:0000313" key="10">
    <source>
        <dbReference type="EMBL" id="KAJ3997097.1"/>
    </source>
</evidence>
<sequence>MAYVVVVSLFVVSLVILYSRRKSSQYPLPPGPRKLPIVENLFQIPRGGFIWLDYAEMCRRYESDIIHLSALGNSIIVLNSAKTVSDLLEKRSSIYSSRPPTVMLGELMGWGTTLIFRPNDDSWKAQRRIINQAIPPTDPKRFHSKQLSATHDLLRVLPHSDDVMKSLQIWAAAFIMDVTYGLDAGEAKPYLPTAMAALDSMSTAGTPGAFYVDQIPILKYVPEWFPGADFKRKAREWSDLRVQMTETAFSVTKQRMAMGTATPSLTLAALEQMDRNQDLAKQEEVIKKASVTAYGGGSDTIVAALGTFILNMLMSPEIQRKAHEQLEQVLGPGDLPSFGDELSLPYITAIAQEALRHNPVTPLAFPHALTQDDIYEGYFLPKGSIIMPNVWTILHDEEDYPDPNLFNPERFLGSDGQISPKVKDPATAAFGFGRRACPGKHIALASLWIAVASILTCYTIEPELDEHGKPMKPKAEWYPGPTLFNHPLPFKCRFVPRSKDVQASLGVSLV</sequence>
<comment type="caution">
    <text evidence="10">The sequence shown here is derived from an EMBL/GenBank/DDBJ whole genome shotgun (WGS) entry which is preliminary data.</text>
</comment>
<keyword evidence="5 9" id="KW-0479">Metal-binding</keyword>
<dbReference type="InterPro" id="IPR001128">
    <property type="entry name" value="Cyt_P450"/>
</dbReference>
<evidence type="ECO:0000256" key="1">
    <source>
        <dbReference type="ARBA" id="ARBA00001971"/>
    </source>
</evidence>
<comment type="similarity">
    <text evidence="3 9">Belongs to the cytochrome P450 family.</text>
</comment>
<dbReference type="InterPro" id="IPR050364">
    <property type="entry name" value="Cytochrome_P450_fung"/>
</dbReference>
<evidence type="ECO:0000256" key="7">
    <source>
        <dbReference type="ARBA" id="ARBA00023004"/>
    </source>
</evidence>
<organism evidence="10 11">
    <name type="scientific">Lentinula boryana</name>
    <dbReference type="NCBI Taxonomy" id="40481"/>
    <lineage>
        <taxon>Eukaryota</taxon>
        <taxon>Fungi</taxon>
        <taxon>Dikarya</taxon>
        <taxon>Basidiomycota</taxon>
        <taxon>Agaricomycotina</taxon>
        <taxon>Agaricomycetes</taxon>
        <taxon>Agaricomycetidae</taxon>
        <taxon>Agaricales</taxon>
        <taxon>Marasmiineae</taxon>
        <taxon>Omphalotaceae</taxon>
        <taxon>Lentinula</taxon>
    </lineage>
</organism>
<dbReference type="SUPFAM" id="SSF48264">
    <property type="entry name" value="Cytochrome P450"/>
    <property type="match status" value="1"/>
</dbReference>
<dbReference type="PROSITE" id="PS00086">
    <property type="entry name" value="CYTOCHROME_P450"/>
    <property type="match status" value="1"/>
</dbReference>
<dbReference type="Gene3D" id="1.10.630.10">
    <property type="entry name" value="Cytochrome P450"/>
    <property type="match status" value="1"/>
</dbReference>
<dbReference type="InterPro" id="IPR036396">
    <property type="entry name" value="Cyt_P450_sf"/>
</dbReference>
<comment type="pathway">
    <text evidence="2">Secondary metabolite biosynthesis.</text>
</comment>
<protein>
    <submittedName>
        <fullName evidence="10">Cytochrome P450</fullName>
    </submittedName>
</protein>
<dbReference type="CDD" id="cd11065">
    <property type="entry name" value="CYP64-like"/>
    <property type="match status" value="1"/>
</dbReference>
<keyword evidence="6 9" id="KW-0560">Oxidoreductase</keyword>
<evidence type="ECO:0000256" key="9">
    <source>
        <dbReference type="RuleBase" id="RU000461"/>
    </source>
</evidence>
<dbReference type="Pfam" id="PF00067">
    <property type="entry name" value="p450"/>
    <property type="match status" value="1"/>
</dbReference>
<keyword evidence="7 9" id="KW-0408">Iron</keyword>
<dbReference type="PANTHER" id="PTHR46300:SF7">
    <property type="entry name" value="P450, PUTATIVE (EUROFUNG)-RELATED"/>
    <property type="match status" value="1"/>
</dbReference>
<comment type="cofactor">
    <cofactor evidence="1">
        <name>heme</name>
        <dbReference type="ChEBI" id="CHEBI:30413"/>
    </cofactor>
</comment>
<evidence type="ECO:0000313" key="11">
    <source>
        <dbReference type="Proteomes" id="UP001163828"/>
    </source>
</evidence>